<dbReference type="Pfam" id="PF02397">
    <property type="entry name" value="Bac_transf"/>
    <property type="match status" value="1"/>
</dbReference>
<feature type="region of interest" description="Disordered" evidence="2">
    <location>
        <begin position="448"/>
        <end position="478"/>
    </location>
</feature>
<comment type="similarity">
    <text evidence="1">Belongs to the bacterial sugar transferase family.</text>
</comment>
<protein>
    <submittedName>
        <fullName evidence="5">Lipopolysaccharide/colanic/teichoic acid biosynthesis glycosyltransferase</fullName>
    </submittedName>
</protein>
<feature type="compositionally biased region" description="Basic residues" evidence="2">
    <location>
        <begin position="450"/>
        <end position="471"/>
    </location>
</feature>
<sequence>MSVADSAAVRPFEASAPEVRPWVRGRAGGRLTPVADLVALALVVLLTGADRLLGAVFALVVLGLLAVQGLHRVRICSRVSDQVPQLAVAAGLPLVGLAPWLTGGELVVLAGCAFGGLLLARGALCAALRAGYRRGVLNEPTLVVGRGELAARITRSAQLHPEFGVRPRPVDPSEVDRLGELVAAHGSTRVLLCPDDDTAASVVAAVRAHRPLPVDVWVVPRLPELGTAVPRAALDELWGVPLVPLRRLGHGRAGAWATRVLDVVLGGLLLAVSAPLLLALAVAVRLDSPGPAFFRQLRVTGPGRTSEVLKLRTLRVGAEQGWAVPTGDCTRLGRWLRRTHLDELPQLVNVLRGDMSLVGPRPERPHYAERFGREKAHYADRHRVPGGMTGWAQVHGLHGDTSIAERAHFDNQYIEHRSPWWDAVIVLRTVAVVLRATVTACLRRELGGRSARHRRPARPRRPIGAHRRTRRGATPARG</sequence>
<keyword evidence="5" id="KW-0808">Transferase</keyword>
<evidence type="ECO:0000256" key="3">
    <source>
        <dbReference type="SAM" id="Phobius"/>
    </source>
</evidence>
<evidence type="ECO:0000256" key="2">
    <source>
        <dbReference type="SAM" id="MobiDB-lite"/>
    </source>
</evidence>
<dbReference type="PANTHER" id="PTHR30576:SF0">
    <property type="entry name" value="UNDECAPRENYL-PHOSPHATE N-ACETYLGALACTOSAMINYL 1-PHOSPHATE TRANSFERASE-RELATED"/>
    <property type="match status" value="1"/>
</dbReference>
<dbReference type="Proteomes" id="UP000587002">
    <property type="component" value="Unassembled WGS sequence"/>
</dbReference>
<evidence type="ECO:0000259" key="4">
    <source>
        <dbReference type="Pfam" id="PF02397"/>
    </source>
</evidence>
<organism evidence="5 6">
    <name type="scientific">Saccharopolyspora hordei</name>
    <dbReference type="NCBI Taxonomy" id="1838"/>
    <lineage>
        <taxon>Bacteria</taxon>
        <taxon>Bacillati</taxon>
        <taxon>Actinomycetota</taxon>
        <taxon>Actinomycetes</taxon>
        <taxon>Pseudonocardiales</taxon>
        <taxon>Pseudonocardiaceae</taxon>
        <taxon>Saccharopolyspora</taxon>
    </lineage>
</organism>
<dbReference type="AlphaFoldDB" id="A0A853ASM2"/>
<dbReference type="GO" id="GO:0016780">
    <property type="term" value="F:phosphotransferase activity, for other substituted phosphate groups"/>
    <property type="evidence" value="ECO:0007669"/>
    <property type="project" value="TreeGrafter"/>
</dbReference>
<feature type="transmembrane region" description="Helical" evidence="3">
    <location>
        <begin position="107"/>
        <end position="128"/>
    </location>
</feature>
<feature type="transmembrane region" description="Helical" evidence="3">
    <location>
        <begin position="83"/>
        <end position="101"/>
    </location>
</feature>
<proteinExistence type="inferred from homology"/>
<feature type="transmembrane region" description="Helical" evidence="3">
    <location>
        <begin position="260"/>
        <end position="284"/>
    </location>
</feature>
<feature type="transmembrane region" description="Helical" evidence="3">
    <location>
        <begin position="27"/>
        <end position="46"/>
    </location>
</feature>
<keyword evidence="6" id="KW-1185">Reference proteome</keyword>
<feature type="transmembrane region" description="Helical" evidence="3">
    <location>
        <begin position="52"/>
        <end position="71"/>
    </location>
</feature>
<evidence type="ECO:0000256" key="1">
    <source>
        <dbReference type="ARBA" id="ARBA00006464"/>
    </source>
</evidence>
<name>A0A853ASM2_9PSEU</name>
<accession>A0A853ASM2</accession>
<dbReference type="EMBL" id="JACCFJ010000001">
    <property type="protein sequence ID" value="NYI85157.1"/>
    <property type="molecule type" value="Genomic_DNA"/>
</dbReference>
<keyword evidence="3" id="KW-0472">Membrane</keyword>
<gene>
    <name evidence="5" type="ORF">HNR68_003787</name>
</gene>
<feature type="domain" description="Bacterial sugar transferase" evidence="4">
    <location>
        <begin position="259"/>
        <end position="434"/>
    </location>
</feature>
<evidence type="ECO:0000313" key="5">
    <source>
        <dbReference type="EMBL" id="NYI85157.1"/>
    </source>
</evidence>
<reference evidence="5 6" key="1">
    <citation type="submission" date="2020-07" db="EMBL/GenBank/DDBJ databases">
        <title>Sequencing the genomes of 1000 actinobacteria strains.</title>
        <authorList>
            <person name="Klenk H.-P."/>
        </authorList>
    </citation>
    <scope>NUCLEOTIDE SEQUENCE [LARGE SCALE GENOMIC DNA]</scope>
    <source>
        <strain evidence="5 6">DSM 44065</strain>
    </source>
</reference>
<comment type="caution">
    <text evidence="5">The sequence shown here is derived from an EMBL/GenBank/DDBJ whole genome shotgun (WGS) entry which is preliminary data.</text>
</comment>
<evidence type="ECO:0000313" key="6">
    <source>
        <dbReference type="Proteomes" id="UP000587002"/>
    </source>
</evidence>
<dbReference type="PANTHER" id="PTHR30576">
    <property type="entry name" value="COLANIC BIOSYNTHESIS UDP-GLUCOSE LIPID CARRIER TRANSFERASE"/>
    <property type="match status" value="1"/>
</dbReference>
<dbReference type="RefSeq" id="WP_179722950.1">
    <property type="nucleotide sequence ID" value="NZ_BAABFH010000001.1"/>
</dbReference>
<keyword evidence="3" id="KW-0812">Transmembrane</keyword>
<dbReference type="InterPro" id="IPR003362">
    <property type="entry name" value="Bact_transf"/>
</dbReference>
<keyword evidence="3" id="KW-1133">Transmembrane helix</keyword>